<dbReference type="FunFam" id="2.60.220.30:FF:000002">
    <property type="entry name" value="Ankyrin-3 isoform 2"/>
    <property type="match status" value="1"/>
</dbReference>
<dbReference type="Gene3D" id="2.60.40.2660">
    <property type="match status" value="1"/>
</dbReference>
<dbReference type="InterPro" id="IPR040745">
    <property type="entry name" value="Ankyrin_UPA"/>
</dbReference>
<keyword evidence="5" id="KW-0677">Repeat</keyword>
<evidence type="ECO:0000256" key="5">
    <source>
        <dbReference type="ARBA" id="ARBA00022737"/>
    </source>
</evidence>
<dbReference type="PROSITE" id="PS51145">
    <property type="entry name" value="ZU5"/>
    <property type="match status" value="2"/>
</dbReference>
<reference evidence="11" key="1">
    <citation type="submission" date="2019-06" db="EMBL/GenBank/DDBJ databases">
        <authorList>
            <consortium name="Wellcome Sanger Institute Data Sharing"/>
        </authorList>
    </citation>
    <scope>NUCLEOTIDE SEQUENCE [LARGE SCALE GENOMIC DNA]</scope>
</reference>
<evidence type="ECO:0000256" key="1">
    <source>
        <dbReference type="ARBA" id="ARBA00004370"/>
    </source>
</evidence>
<dbReference type="InterPro" id="IPR000488">
    <property type="entry name" value="Death_dom"/>
</dbReference>
<dbReference type="Proteomes" id="UP000472263">
    <property type="component" value="Chromosome 1"/>
</dbReference>
<evidence type="ECO:0000256" key="7">
    <source>
        <dbReference type="ARBA" id="ARBA00023136"/>
    </source>
</evidence>
<sequence length="859" mass="96701">VDTLKVVTEEVITTTTTVTEKHKLNVPETMTEILDVSDEEGEDTMTGDGGEYLRAEDLRELGDDSLPGHYLDGFSYMSHNLDRSQKHTHTHIKYFPSHLRDGVLIEDMITSHQVSSLSRENEKDSFRLSWGAEHLDNVVLSSNLLHSGFLVSFMVDARGGAMRGCRHNGLRIIVPPRKCSAPTRVTCRLVKRHRLASMPPMVEGEGLAGRIIEVGPTGAQFLGPVIVEIPHFAALRGTERELVILRSETGESWREHHCEYTEEELNQILNGMDEELDSPEELEKKRICRIITRDFPQYFAVVSRIKQDSHLIGPEGGVLSSTLVPQVQAVFPEGALTKKIRVGLQAQPIGAEVVKKILGNKATFSPIVTLEPRRRKFHKPITMTIPIPKSSNSDGTVTVFSGETPTLRLLCSITGGTTPAQWEDITGSTPLTFVNQCVSFTTNVSARFWLIDCRQIQESVNFSSQLYREIICVPYMAKFVIFAKTLDPIEARLRCFCMTDDKMDKTLEQQENFTEVARSRDVEVLEGKPIFADCFGNLVPLTKSGQHHVFSFFAFKENRLALFIKIRDTAQEPCGRLSFTKEPRTYRSLNHNAICNLNITLPTYSKVSHNSRQTVFMDWQDDADRKEETLAIIADLLGFSWTELARELEFSEDEIQTVRTENPNSLQEQSHALLQRWAEREGKHATEDCLIKRLTKINRMDIVHLIETQMNKSVQEQTSRTYAEIEKTLDHSEGNKKDSFQVDSDRRPPPAVSEEDLSVASLLDIPSWAEPIGHTHSESMHVTEEKYTDENGHTVVKRVTRKIIRKCVSAEGVEREEVLLEGVPQGSSGMTEADGYSKVVKRTVLKSEGDHTEDNGGGG</sequence>
<keyword evidence="4" id="KW-0597">Phosphoprotein</keyword>
<keyword evidence="12" id="KW-1185">Reference proteome</keyword>
<dbReference type="SUPFAM" id="SSF47986">
    <property type="entry name" value="DEATH domain"/>
    <property type="match status" value="1"/>
</dbReference>
<evidence type="ECO:0000313" key="12">
    <source>
        <dbReference type="Proteomes" id="UP000472263"/>
    </source>
</evidence>
<feature type="region of interest" description="Disordered" evidence="8">
    <location>
        <begin position="726"/>
        <end position="755"/>
    </location>
</feature>
<dbReference type="Pfam" id="PF00531">
    <property type="entry name" value="Death"/>
    <property type="match status" value="1"/>
</dbReference>
<evidence type="ECO:0000256" key="8">
    <source>
        <dbReference type="SAM" id="MobiDB-lite"/>
    </source>
</evidence>
<dbReference type="FunFam" id="2.60.220.30:FF:000001">
    <property type="entry name" value="Ankyrin-3 isoform 2"/>
    <property type="match status" value="1"/>
</dbReference>
<dbReference type="GO" id="GO:0016020">
    <property type="term" value="C:membrane"/>
    <property type="evidence" value="ECO:0007669"/>
    <property type="project" value="UniProtKB-SubCell"/>
</dbReference>
<dbReference type="InParanoid" id="A0A667XSB5"/>
<dbReference type="Ensembl" id="ENSMMDT00005017682.1">
    <property type="protein sequence ID" value="ENSMMDP00005017248.1"/>
    <property type="gene ID" value="ENSMMDG00005008695.1"/>
</dbReference>
<dbReference type="FunFam" id="2.60.40.2660:FF:000001">
    <property type="entry name" value="Ankyrin-3 isoform 2"/>
    <property type="match status" value="1"/>
</dbReference>
<name>A0A667XSB5_9TELE</name>
<evidence type="ECO:0008006" key="13">
    <source>
        <dbReference type="Google" id="ProtNLM"/>
    </source>
</evidence>
<dbReference type="InterPro" id="IPR051165">
    <property type="entry name" value="Multifunctional_ANK_Repeat"/>
</dbReference>
<dbReference type="GO" id="GO:0007165">
    <property type="term" value="P:signal transduction"/>
    <property type="evidence" value="ECO:0007669"/>
    <property type="project" value="InterPro"/>
</dbReference>
<dbReference type="Pfam" id="PF17809">
    <property type="entry name" value="UPA_2"/>
    <property type="match status" value="1"/>
</dbReference>
<evidence type="ECO:0000256" key="2">
    <source>
        <dbReference type="ARBA" id="ARBA00004496"/>
    </source>
</evidence>
<keyword evidence="6" id="KW-0040">ANK repeat</keyword>
<dbReference type="AlphaFoldDB" id="A0A667XSB5"/>
<dbReference type="GO" id="GO:0005737">
    <property type="term" value="C:cytoplasm"/>
    <property type="evidence" value="ECO:0007669"/>
    <property type="project" value="UniProtKB-SubCell"/>
</dbReference>
<evidence type="ECO:0000259" key="9">
    <source>
        <dbReference type="PROSITE" id="PS50017"/>
    </source>
</evidence>
<dbReference type="FunFam" id="1.10.533.10:FF:000002">
    <property type="entry name" value="Ankyrin-3 isoform 2"/>
    <property type="match status" value="1"/>
</dbReference>
<dbReference type="SMART" id="SM00218">
    <property type="entry name" value="ZU5"/>
    <property type="match status" value="1"/>
</dbReference>
<organism evidence="11 12">
    <name type="scientific">Myripristis murdjan</name>
    <name type="common">pinecone soldierfish</name>
    <dbReference type="NCBI Taxonomy" id="586833"/>
    <lineage>
        <taxon>Eukaryota</taxon>
        <taxon>Metazoa</taxon>
        <taxon>Chordata</taxon>
        <taxon>Craniata</taxon>
        <taxon>Vertebrata</taxon>
        <taxon>Euteleostomi</taxon>
        <taxon>Actinopterygii</taxon>
        <taxon>Neopterygii</taxon>
        <taxon>Teleostei</taxon>
        <taxon>Neoteleostei</taxon>
        <taxon>Acanthomorphata</taxon>
        <taxon>Holocentriformes</taxon>
        <taxon>Holocentridae</taxon>
        <taxon>Myripristis</taxon>
    </lineage>
</organism>
<dbReference type="PANTHER" id="PTHR24123">
    <property type="entry name" value="ANKYRIN REPEAT-CONTAINING"/>
    <property type="match status" value="1"/>
</dbReference>
<feature type="compositionally biased region" description="Basic and acidic residues" evidence="8">
    <location>
        <begin position="726"/>
        <end position="748"/>
    </location>
</feature>
<dbReference type="SMART" id="SM00005">
    <property type="entry name" value="DEATH"/>
    <property type="match status" value="1"/>
</dbReference>
<evidence type="ECO:0000256" key="3">
    <source>
        <dbReference type="ARBA" id="ARBA00022490"/>
    </source>
</evidence>
<evidence type="ECO:0000313" key="11">
    <source>
        <dbReference type="Ensembl" id="ENSMMDP00005017248.1"/>
    </source>
</evidence>
<evidence type="ECO:0000256" key="6">
    <source>
        <dbReference type="ARBA" id="ARBA00023043"/>
    </source>
</evidence>
<feature type="domain" description="Death" evidence="9">
    <location>
        <begin position="626"/>
        <end position="710"/>
    </location>
</feature>
<feature type="domain" description="ZU5" evidence="10">
    <location>
        <begin position="149"/>
        <end position="304"/>
    </location>
</feature>
<protein>
    <recommendedName>
        <fullName evidence="13">Ankyrin 2a, neuronal</fullName>
    </recommendedName>
</protein>
<dbReference type="Gene3D" id="2.60.220.30">
    <property type="match status" value="2"/>
</dbReference>
<proteinExistence type="predicted"/>
<dbReference type="GeneTree" id="ENSGT00940000155279"/>
<comment type="subcellular location">
    <subcellularLocation>
        <location evidence="2">Cytoplasm</location>
    </subcellularLocation>
    <subcellularLocation>
        <location evidence="1">Membrane</location>
    </subcellularLocation>
</comment>
<reference evidence="11" key="2">
    <citation type="submission" date="2025-08" db="UniProtKB">
        <authorList>
            <consortium name="Ensembl"/>
        </authorList>
    </citation>
    <scope>IDENTIFICATION</scope>
</reference>
<dbReference type="PROSITE" id="PS50017">
    <property type="entry name" value="DEATH_DOMAIN"/>
    <property type="match status" value="1"/>
</dbReference>
<accession>A0A667XSB5</accession>
<evidence type="ECO:0000259" key="10">
    <source>
        <dbReference type="PROSITE" id="PS51145"/>
    </source>
</evidence>
<reference evidence="11" key="3">
    <citation type="submission" date="2025-09" db="UniProtKB">
        <authorList>
            <consortium name="Ensembl"/>
        </authorList>
    </citation>
    <scope>IDENTIFICATION</scope>
</reference>
<keyword evidence="7" id="KW-0472">Membrane</keyword>
<dbReference type="PANTHER" id="PTHR24123:SF49">
    <property type="entry name" value="ANKYRIN-2-LIKE ISOFORM X1"/>
    <property type="match status" value="1"/>
</dbReference>
<evidence type="ECO:0000256" key="4">
    <source>
        <dbReference type="ARBA" id="ARBA00022553"/>
    </source>
</evidence>
<dbReference type="InterPro" id="IPR000906">
    <property type="entry name" value="ZU5_dom"/>
</dbReference>
<dbReference type="InterPro" id="IPR011029">
    <property type="entry name" value="DEATH-like_dom_sf"/>
</dbReference>
<dbReference type="Gene3D" id="1.10.533.10">
    <property type="entry name" value="Death Domain, Fas"/>
    <property type="match status" value="1"/>
</dbReference>
<dbReference type="Pfam" id="PF00791">
    <property type="entry name" value="ZU5"/>
    <property type="match status" value="2"/>
</dbReference>
<feature type="domain" description="ZU5" evidence="10">
    <location>
        <begin position="306"/>
        <end position="413"/>
    </location>
</feature>
<keyword evidence="3" id="KW-0963">Cytoplasm</keyword>